<dbReference type="AlphaFoldDB" id="B6E210"/>
<accession>B6E210</accession>
<gene>
    <name evidence="2" type="primary">CI</name>
</gene>
<dbReference type="EMBL" id="FJ196390">
    <property type="protein sequence ID" value="ACI46627.1"/>
    <property type="molecule type" value="mRNA"/>
</dbReference>
<protein>
    <submittedName>
        <fullName evidence="2">Complement inhibitor</fullName>
    </submittedName>
</protein>
<evidence type="ECO:0000313" key="2">
    <source>
        <dbReference type="EMBL" id="ACI46627.1"/>
    </source>
</evidence>
<dbReference type="InterPro" id="IPR012674">
    <property type="entry name" value="Calycin"/>
</dbReference>
<dbReference type="CDD" id="cd19459">
    <property type="entry name" value="lipocalin_C1_moubatin-like"/>
    <property type="match status" value="1"/>
</dbReference>
<sequence length="168" mass="18594">MLVLATLIFSFSASVAYADSESDCSGSEPVDAFQAFSEGEEAYVLVRSTDPKARDCLKGEPAGEKQDNTLPVMMTFKNGTDWASTDWTFTLDGAKVTATLGNLTQNREVVYDSQSHHCHVDKVEKEVPDYEMWMLDAGGLEVEVECRRQKLEGLASGRNQTYPHLKDS</sequence>
<dbReference type="Gene3D" id="2.40.128.20">
    <property type="match status" value="1"/>
</dbReference>
<proteinExistence type="evidence at transcript level"/>
<feature type="signal peptide" evidence="1">
    <location>
        <begin position="1"/>
        <end position="18"/>
    </location>
</feature>
<organism evidence="2">
    <name type="scientific">Dermacentor reticulatus</name>
    <name type="common">Ornate cow tick</name>
    <name type="synonym">Acarus reticulatus</name>
    <dbReference type="NCBI Taxonomy" id="57047"/>
    <lineage>
        <taxon>Eukaryota</taxon>
        <taxon>Metazoa</taxon>
        <taxon>Ecdysozoa</taxon>
        <taxon>Arthropoda</taxon>
        <taxon>Chelicerata</taxon>
        <taxon>Arachnida</taxon>
        <taxon>Acari</taxon>
        <taxon>Parasitiformes</taxon>
        <taxon>Ixodida</taxon>
        <taxon>Ixodoidea</taxon>
        <taxon>Ixodidae</taxon>
        <taxon>Rhipicephalinae</taxon>
        <taxon>Dermacentor</taxon>
    </lineage>
</organism>
<reference evidence="2" key="1">
    <citation type="submission" date="2008-09" db="EMBL/GenBank/DDBJ databases">
        <title>Complement inhibitor from hard tick Dermacentor reticulatus.</title>
        <authorList>
            <person name="Rudenko N.K."/>
            <person name="Golovchenko M.P."/>
            <person name="Grubhoffer L."/>
        </authorList>
    </citation>
    <scope>NUCLEOTIDE SEQUENCE</scope>
</reference>
<name>B6E210_DERRT</name>
<keyword evidence="1" id="KW-0732">Signal</keyword>
<feature type="chain" id="PRO_5002844353" evidence="1">
    <location>
        <begin position="19"/>
        <end position="168"/>
    </location>
</feature>
<evidence type="ECO:0000256" key="1">
    <source>
        <dbReference type="SAM" id="SignalP"/>
    </source>
</evidence>